<evidence type="ECO:0000256" key="1">
    <source>
        <dbReference type="SAM" id="Phobius"/>
    </source>
</evidence>
<evidence type="ECO:0000313" key="2">
    <source>
        <dbReference type="EMBL" id="AGH46698.1"/>
    </source>
</evidence>
<reference evidence="2 3" key="1">
    <citation type="journal article" date="2013" name="Genome Announc.">
        <title>Complete Genome Sequence of Glaciecola psychrophila Strain 170T.</title>
        <authorList>
            <person name="Yin J."/>
            <person name="Chen J."/>
            <person name="Liu G."/>
            <person name="Yu Y."/>
            <person name="Song L."/>
            <person name="Wang X."/>
            <person name="Qu X."/>
        </authorList>
    </citation>
    <scope>NUCLEOTIDE SEQUENCE [LARGE SCALE GENOMIC DNA]</scope>
    <source>
        <strain evidence="2 3">170</strain>
    </source>
</reference>
<keyword evidence="3" id="KW-1185">Reference proteome</keyword>
<evidence type="ECO:0000313" key="3">
    <source>
        <dbReference type="Proteomes" id="UP000011864"/>
    </source>
</evidence>
<keyword evidence="1" id="KW-1133">Transmembrane helix</keyword>
<dbReference type="Proteomes" id="UP000011864">
    <property type="component" value="Chromosome"/>
</dbReference>
<organism evidence="2 3">
    <name type="scientific">Paraglaciecola psychrophila 170</name>
    <dbReference type="NCBI Taxonomy" id="1129794"/>
    <lineage>
        <taxon>Bacteria</taxon>
        <taxon>Pseudomonadati</taxon>
        <taxon>Pseudomonadota</taxon>
        <taxon>Gammaproteobacteria</taxon>
        <taxon>Alteromonadales</taxon>
        <taxon>Alteromonadaceae</taxon>
        <taxon>Paraglaciecola</taxon>
    </lineage>
</organism>
<keyword evidence="1" id="KW-0472">Membrane</keyword>
<accession>M4RVJ8</accession>
<keyword evidence="1" id="KW-0812">Transmembrane</keyword>
<dbReference type="EMBL" id="CP003837">
    <property type="protein sequence ID" value="AGH46698.1"/>
    <property type="molecule type" value="Genomic_DNA"/>
</dbReference>
<proteinExistence type="predicted"/>
<sequence length="44" mass="5280">MRYYLLKTVILINVSLYLLCMGILFFQKSECKKKNNWNLTTHTP</sequence>
<protein>
    <submittedName>
        <fullName evidence="2">Uncharacterized protein</fullName>
    </submittedName>
</protein>
<name>M4RVJ8_9ALTE</name>
<gene>
    <name evidence="2" type="ORF">C427_4599</name>
</gene>
<dbReference type="AlphaFoldDB" id="M4RVJ8"/>
<dbReference type="PATRIC" id="fig|1129794.4.peg.4579"/>
<dbReference type="HOGENOM" id="CLU_3219757_0_0_6"/>
<dbReference type="KEGG" id="gps:C427_4599"/>
<feature type="transmembrane region" description="Helical" evidence="1">
    <location>
        <begin position="6"/>
        <end position="26"/>
    </location>
</feature>